<proteinExistence type="predicted"/>
<organism evidence="1 2">
    <name type="scientific">Fadolivirus FV1/VV64</name>
    <dbReference type="NCBI Taxonomy" id="3070911"/>
    <lineage>
        <taxon>Viruses</taxon>
        <taxon>Varidnaviria</taxon>
        <taxon>Bamfordvirae</taxon>
        <taxon>Nucleocytoviricota</taxon>
        <taxon>Megaviricetes</taxon>
        <taxon>Imitervirales</taxon>
        <taxon>Mimiviridae</taxon>
        <taxon>Klosneuvirinae</taxon>
        <taxon>Fadolivirus</taxon>
        <taxon>Fadolivirus algeromassiliense</taxon>
    </lineage>
</organism>
<protein>
    <submittedName>
        <fullName evidence="1">Uncharacterized protein</fullName>
    </submittedName>
</protein>
<evidence type="ECO:0000313" key="2">
    <source>
        <dbReference type="Proteomes" id="UP001162001"/>
    </source>
</evidence>
<gene>
    <name evidence="1" type="ORF">Fadolivirus_1_858</name>
</gene>
<sequence>MYLLLLLFIITCFAFFLLQEKANNLEHFQWDPLWVGKTSLDCYSETPRDCLSYSNCGLCRQGMTQKCLPGDEQGPFFTEGCDTWKHTNYYDRHIFGEKVTTTSRDWSYRIPEFPIYFPSPVSRAALFQ</sequence>
<accession>A0A7D3V7R7</accession>
<name>A0A7D3V7R7_9VIRU</name>
<reference evidence="1 2" key="1">
    <citation type="submission" date="2020-04" db="EMBL/GenBank/DDBJ databases">
        <title>Advantages and limits of metagenomic assembly and binning of a giant virus.</title>
        <authorList>
            <person name="Schulz F."/>
            <person name="Andreani J."/>
            <person name="Francis R."/>
            <person name="Boudjemaa H."/>
            <person name="Bou Khalil J.Y."/>
            <person name="Lee J."/>
            <person name="La Scola B."/>
            <person name="Woyke T."/>
        </authorList>
    </citation>
    <scope>NUCLEOTIDE SEQUENCE [LARGE SCALE GENOMIC DNA]</scope>
    <source>
        <strain evidence="1 2">FV1/VV64</strain>
    </source>
</reference>
<dbReference type="Proteomes" id="UP001162001">
    <property type="component" value="Segment"/>
</dbReference>
<dbReference type="EMBL" id="MT418680">
    <property type="protein sequence ID" value="QKF94316.1"/>
    <property type="molecule type" value="Genomic_DNA"/>
</dbReference>
<evidence type="ECO:0000313" key="1">
    <source>
        <dbReference type="EMBL" id="QKF94316.1"/>
    </source>
</evidence>
<keyword evidence="2" id="KW-1185">Reference proteome</keyword>